<reference evidence="6 7" key="1">
    <citation type="journal article" date="2007" name="Proc. Natl. Acad. Sci. U.S.A.">
        <title>Characterization of a marine gammaproteobacterium capable of aerobic anoxygenic photosynthesis.</title>
        <authorList>
            <person name="Fuchs B.M."/>
            <person name="Spring S."/>
            <person name="Teeling H."/>
            <person name="Quast C."/>
            <person name="Wulf J."/>
            <person name="Schattenhofer M."/>
            <person name="Yan S."/>
            <person name="Ferriera S."/>
            <person name="Johnson J."/>
            <person name="Glockner F.O."/>
            <person name="Amann R."/>
        </authorList>
    </citation>
    <scope>NUCLEOTIDE SEQUENCE [LARGE SCALE GENOMIC DNA]</scope>
    <source>
        <strain evidence="6">KT71</strain>
    </source>
</reference>
<dbReference type="Pfam" id="PF00005">
    <property type="entry name" value="ABC_tran"/>
    <property type="match status" value="1"/>
</dbReference>
<dbReference type="RefSeq" id="WP_008292838.1">
    <property type="nucleotide sequence ID" value="NZ_CM002299.1"/>
</dbReference>
<feature type="domain" description="ABC transporter" evidence="5">
    <location>
        <begin position="25"/>
        <end position="247"/>
    </location>
</feature>
<dbReference type="EMBL" id="AAOA02000002">
    <property type="protein sequence ID" value="EAQ98020.1"/>
    <property type="molecule type" value="Genomic_DNA"/>
</dbReference>
<dbReference type="CDD" id="cd03220">
    <property type="entry name" value="ABC_KpsT_Wzt"/>
    <property type="match status" value="1"/>
</dbReference>
<dbReference type="PROSITE" id="PS00211">
    <property type="entry name" value="ABC_TRANSPORTER_1"/>
    <property type="match status" value="1"/>
</dbReference>
<dbReference type="InterPro" id="IPR003439">
    <property type="entry name" value="ABC_transporter-like_ATP-bd"/>
</dbReference>
<evidence type="ECO:0000313" key="6">
    <source>
        <dbReference type="EMBL" id="EAQ98020.1"/>
    </source>
</evidence>
<keyword evidence="7" id="KW-1185">Reference proteome</keyword>
<dbReference type="GO" id="GO:0016887">
    <property type="term" value="F:ATP hydrolysis activity"/>
    <property type="evidence" value="ECO:0007669"/>
    <property type="project" value="InterPro"/>
</dbReference>
<name>A4A6V1_9GAMM</name>
<dbReference type="Proteomes" id="UP000019205">
    <property type="component" value="Chromosome"/>
</dbReference>
<dbReference type="InterPro" id="IPR003593">
    <property type="entry name" value="AAA+_ATPase"/>
</dbReference>
<organism evidence="6 7">
    <name type="scientific">Congregibacter litoralis KT71</name>
    <dbReference type="NCBI Taxonomy" id="314285"/>
    <lineage>
        <taxon>Bacteria</taxon>
        <taxon>Pseudomonadati</taxon>
        <taxon>Pseudomonadota</taxon>
        <taxon>Gammaproteobacteria</taxon>
        <taxon>Cellvibrionales</taxon>
        <taxon>Halieaceae</taxon>
        <taxon>Congregibacter</taxon>
    </lineage>
</organism>
<evidence type="ECO:0000256" key="2">
    <source>
        <dbReference type="ARBA" id="ARBA00022448"/>
    </source>
</evidence>
<dbReference type="AlphaFoldDB" id="A4A6V1"/>
<dbReference type="Gene3D" id="3.40.50.300">
    <property type="entry name" value="P-loop containing nucleotide triphosphate hydrolases"/>
    <property type="match status" value="1"/>
</dbReference>
<comment type="caution">
    <text evidence="6">The sequence shown here is derived from an EMBL/GenBank/DDBJ whole genome shotgun (WGS) entry which is preliminary data.</text>
</comment>
<dbReference type="STRING" id="314285.KT71_02197"/>
<keyword evidence="2" id="KW-0813">Transport</keyword>
<accession>A4A6V1</accession>
<dbReference type="SUPFAM" id="SSF52540">
    <property type="entry name" value="P-loop containing nucleoside triphosphate hydrolases"/>
    <property type="match status" value="1"/>
</dbReference>
<dbReference type="HOGENOM" id="CLU_000604_1_2_6"/>
<keyword evidence="3" id="KW-0547">Nucleotide-binding</keyword>
<evidence type="ECO:0000259" key="5">
    <source>
        <dbReference type="PROSITE" id="PS50893"/>
    </source>
</evidence>
<dbReference type="eggNOG" id="COG1134">
    <property type="taxonomic scope" value="Bacteria"/>
</dbReference>
<comment type="similarity">
    <text evidence="1">Belongs to the ABC transporter superfamily.</text>
</comment>
<dbReference type="PROSITE" id="PS50893">
    <property type="entry name" value="ABC_TRANSPORTER_2"/>
    <property type="match status" value="1"/>
</dbReference>
<dbReference type="PANTHER" id="PTHR46743:SF2">
    <property type="entry name" value="TEICHOIC ACIDS EXPORT ATP-BINDING PROTEIN TAGH"/>
    <property type="match status" value="1"/>
</dbReference>
<gene>
    <name evidence="6" type="ORF">KT71_02197</name>
</gene>
<dbReference type="InterPro" id="IPR050683">
    <property type="entry name" value="Bact_Polysacc_Export_ATP-bd"/>
</dbReference>
<evidence type="ECO:0000256" key="1">
    <source>
        <dbReference type="ARBA" id="ARBA00005417"/>
    </source>
</evidence>
<dbReference type="PANTHER" id="PTHR46743">
    <property type="entry name" value="TEICHOIC ACIDS EXPORT ATP-BINDING PROTEIN TAGH"/>
    <property type="match status" value="1"/>
</dbReference>
<dbReference type="InterPro" id="IPR017871">
    <property type="entry name" value="ABC_transporter-like_CS"/>
</dbReference>
<keyword evidence="4" id="KW-0067">ATP-binding</keyword>
<dbReference type="GO" id="GO:0140359">
    <property type="term" value="F:ABC-type transporter activity"/>
    <property type="evidence" value="ECO:0007669"/>
    <property type="project" value="InterPro"/>
</dbReference>
<dbReference type="InterPro" id="IPR015860">
    <property type="entry name" value="ABC_transpr_TagH-like"/>
</dbReference>
<dbReference type="SMART" id="SM00382">
    <property type="entry name" value="AAA"/>
    <property type="match status" value="1"/>
</dbReference>
<dbReference type="GO" id="GO:0005524">
    <property type="term" value="F:ATP binding"/>
    <property type="evidence" value="ECO:0007669"/>
    <property type="project" value="UniProtKB-KW"/>
</dbReference>
<evidence type="ECO:0000256" key="4">
    <source>
        <dbReference type="ARBA" id="ARBA00022840"/>
    </source>
</evidence>
<sequence>MSKLESGRVDLVAPDGGEQPDDVMLEMVDVSHSYHARRSNFEKGLHRVLDGVSLKLHRGQTLGILGRNGAGKTTMLRLMAGILAPSRGKILRQPEARYSLLTLGLGFQPQLTGRDNARLSALLQGSTAGEADACLESIREFSELGVSFDEPVNTYSAGMRARLGFSTALQTRVEVLLIDEVLSVGDRSFREKATEAMRERVIGDQTVVIVSHAESQIEEMCDVAAWIDNGKLRGYGRVGEVLEAYRS</sequence>
<proteinExistence type="inferred from homology"/>
<dbReference type="InterPro" id="IPR027417">
    <property type="entry name" value="P-loop_NTPase"/>
</dbReference>
<evidence type="ECO:0000256" key="3">
    <source>
        <dbReference type="ARBA" id="ARBA00022741"/>
    </source>
</evidence>
<evidence type="ECO:0000313" key="7">
    <source>
        <dbReference type="Proteomes" id="UP000019205"/>
    </source>
</evidence>
<protein>
    <submittedName>
        <fullName evidence="6">ABC-type polysaccharide/polyol phosphate transport system, ATPase component</fullName>
    </submittedName>
</protein>
<dbReference type="GO" id="GO:0016020">
    <property type="term" value="C:membrane"/>
    <property type="evidence" value="ECO:0007669"/>
    <property type="project" value="InterPro"/>
</dbReference>
<reference evidence="6 7" key="2">
    <citation type="journal article" date="2009" name="PLoS ONE">
        <title>The photosynthetic apparatus and its regulation in the aerobic gammaproteobacterium Congregibacter litoralis gen. nov., sp. nov.</title>
        <authorList>
            <person name="Spring S."/>
            <person name="Lunsdorf H."/>
            <person name="Fuchs B.M."/>
            <person name="Tindall B.J."/>
        </authorList>
    </citation>
    <scope>NUCLEOTIDE SEQUENCE [LARGE SCALE GENOMIC DNA]</scope>
    <source>
        <strain evidence="6">KT71</strain>
    </source>
</reference>